<dbReference type="Gene3D" id="3.80.10.10">
    <property type="entry name" value="Ribonuclease Inhibitor"/>
    <property type="match status" value="1"/>
</dbReference>
<organism evidence="2 3">
    <name type="scientific">Trametes cubensis</name>
    <dbReference type="NCBI Taxonomy" id="1111947"/>
    <lineage>
        <taxon>Eukaryota</taxon>
        <taxon>Fungi</taxon>
        <taxon>Dikarya</taxon>
        <taxon>Basidiomycota</taxon>
        <taxon>Agaricomycotina</taxon>
        <taxon>Agaricomycetes</taxon>
        <taxon>Polyporales</taxon>
        <taxon>Polyporaceae</taxon>
        <taxon>Trametes</taxon>
    </lineage>
</organism>
<evidence type="ECO:0000313" key="2">
    <source>
        <dbReference type="EMBL" id="KAJ8501945.1"/>
    </source>
</evidence>
<dbReference type="InterPro" id="IPR032675">
    <property type="entry name" value="LRR_dom_sf"/>
</dbReference>
<dbReference type="EMBL" id="JAPEVG010000003">
    <property type="protein sequence ID" value="KAJ8501945.1"/>
    <property type="molecule type" value="Genomic_DNA"/>
</dbReference>
<dbReference type="Proteomes" id="UP001215151">
    <property type="component" value="Unassembled WGS sequence"/>
</dbReference>
<reference evidence="2" key="1">
    <citation type="submission" date="2022-11" db="EMBL/GenBank/DDBJ databases">
        <title>Genome Sequence of Cubamyces cubensis.</title>
        <authorList>
            <person name="Buettner E."/>
        </authorList>
    </citation>
    <scope>NUCLEOTIDE SEQUENCE</scope>
    <source>
        <strain evidence="2">MPL-01</strain>
    </source>
</reference>
<gene>
    <name evidence="2" type="ORF">ONZ51_g281</name>
</gene>
<evidence type="ECO:0000259" key="1">
    <source>
        <dbReference type="Pfam" id="PF12937"/>
    </source>
</evidence>
<proteinExistence type="predicted"/>
<comment type="caution">
    <text evidence="2">The sequence shown here is derived from an EMBL/GenBank/DDBJ whole genome shotgun (WGS) entry which is preliminary data.</text>
</comment>
<accession>A0AAD7U3N8</accession>
<dbReference type="Pfam" id="PF12937">
    <property type="entry name" value="F-box-like"/>
    <property type="match status" value="1"/>
</dbReference>
<dbReference type="SUPFAM" id="SSF52047">
    <property type="entry name" value="RNI-like"/>
    <property type="match status" value="1"/>
</dbReference>
<name>A0AAD7U3N8_9APHY</name>
<dbReference type="AlphaFoldDB" id="A0AAD7U3N8"/>
<sequence length="587" mass="66029">MADDSESAAASDRSLYGPLYGLPYPCLPQDVLSNASAEAVREVLTKRLTSLQREVLAVNALWNATLPINTLPSEILVYIFHLAKPDESDDEDEAAAPQVLFPLIPHVGSYHWVPYMLVCRHWRAVVQSNYSLWRSVDVDLKMDPLKVALERSTTGSVDVAIHGNLLVWDCHREFIESHCTRFRALHLSVYQPPPSFFQKFNQLLPALRELTLISERNRPQFVLMNPNEDPGFDLSLTNFPSLVSVALSGVALLSWETSLLSKLRRLSLFHCSYRGPPLSYSGFLDVLEGMQSLEELRLHGFLSSACPDAAVMTDRVISLPRLEILAVGDIPPLPSPLLRNIRHPQRVQAAGFLTLDPDVNTMEAISFSFLLPPDPTLWPLLSTVEIAEIEASQQVLQIIGRKGEAYLAFDLCVDGSLFYDDFMAHAMLGLAWNFAGAPLREVYIMGGFEDINDNNYTNLLWDLPNLETLCIDADNGSVHTLFSALRDDRFDGSGTGVQIICPKLKTLEIDGLWWKEGSNPMRIIRHTLRHRASKGIFLKRMTLQLRYNGPTMDREVDYRVIKARYFDKLCELVPGGDVIMSRMSDED</sequence>
<evidence type="ECO:0000313" key="3">
    <source>
        <dbReference type="Proteomes" id="UP001215151"/>
    </source>
</evidence>
<keyword evidence="3" id="KW-1185">Reference proteome</keyword>
<dbReference type="PANTHER" id="PTHR38926:SF5">
    <property type="entry name" value="F-BOX AND LEUCINE-RICH REPEAT PROTEIN 6"/>
    <property type="match status" value="1"/>
</dbReference>
<dbReference type="InterPro" id="IPR001810">
    <property type="entry name" value="F-box_dom"/>
</dbReference>
<dbReference type="PANTHER" id="PTHR38926">
    <property type="entry name" value="F-BOX DOMAIN CONTAINING PROTEIN, EXPRESSED"/>
    <property type="match status" value="1"/>
</dbReference>
<protein>
    <recommendedName>
        <fullName evidence="1">F-box domain-containing protein</fullName>
    </recommendedName>
</protein>
<feature type="domain" description="F-box" evidence="1">
    <location>
        <begin position="68"/>
        <end position="137"/>
    </location>
</feature>
<dbReference type="Gene3D" id="1.20.1280.50">
    <property type="match status" value="1"/>
</dbReference>